<gene>
    <name evidence="2" type="ORF">SAMN05444267_10831</name>
</gene>
<dbReference type="InterPro" id="IPR048020">
    <property type="entry name" value="Transpos_IS3"/>
</dbReference>
<dbReference type="OrthoDB" id="9815231at2"/>
<evidence type="ECO:0000313" key="3">
    <source>
        <dbReference type="Proteomes" id="UP000184364"/>
    </source>
</evidence>
<dbReference type="Pfam" id="PF00665">
    <property type="entry name" value="rve"/>
    <property type="match status" value="1"/>
</dbReference>
<accession>A0A1M7L443</accession>
<dbReference type="Gene3D" id="3.30.420.10">
    <property type="entry name" value="Ribonuclease H-like superfamily/Ribonuclease H"/>
    <property type="match status" value="1"/>
</dbReference>
<feature type="domain" description="Integrase catalytic" evidence="1">
    <location>
        <begin position="102"/>
        <end position="263"/>
    </location>
</feature>
<dbReference type="PANTHER" id="PTHR46889">
    <property type="entry name" value="TRANSPOSASE INSF FOR INSERTION SEQUENCE IS3B-RELATED"/>
    <property type="match status" value="1"/>
</dbReference>
<organism evidence="2 3">
    <name type="scientific">Chryseobacterium polytrichastri</name>
    <dbReference type="NCBI Taxonomy" id="1302687"/>
    <lineage>
        <taxon>Bacteria</taxon>
        <taxon>Pseudomonadati</taxon>
        <taxon>Bacteroidota</taxon>
        <taxon>Flavobacteriia</taxon>
        <taxon>Flavobacteriales</taxon>
        <taxon>Weeksellaceae</taxon>
        <taxon>Chryseobacterium group</taxon>
        <taxon>Chryseobacterium</taxon>
    </lineage>
</organism>
<proteinExistence type="predicted"/>
<sequence length="267" mass="31543">MSISGQCKLLALQRSQYYFRSKGESQFNQSIMNVIDRKFLDCSFYGVERMTAYLNKDLGYHVNSKRIRRLYRIMNLRTIYPKKNLSKANAGHYKYLYLLKGLKIDRVGQVWQADITYIPMFRGFMYIFVIIDVYSRKIVGWSISNTMTVEWCRDVLLETIEEHVKPEIFNTDQGSQFTSSISTKILKGIKISTSVDGKGRAFDNVFIERFWRSLKQEYIYLNPPNSGMELFQGVKRYVEFYNNERRHRANGDLTPNEMFYQNSKKVS</sequence>
<dbReference type="Pfam" id="PF13333">
    <property type="entry name" value="rve_2"/>
    <property type="match status" value="1"/>
</dbReference>
<dbReference type="InterPro" id="IPR001584">
    <property type="entry name" value="Integrase_cat-core"/>
</dbReference>
<dbReference type="InterPro" id="IPR050900">
    <property type="entry name" value="Transposase_IS3/IS150/IS904"/>
</dbReference>
<protein>
    <submittedName>
        <fullName evidence="2">Putative transposase</fullName>
    </submittedName>
</protein>
<dbReference type="NCBIfam" id="NF033516">
    <property type="entry name" value="transpos_IS3"/>
    <property type="match status" value="1"/>
</dbReference>
<dbReference type="InterPro" id="IPR036397">
    <property type="entry name" value="RNaseH_sf"/>
</dbReference>
<dbReference type="GO" id="GO:0015074">
    <property type="term" value="P:DNA integration"/>
    <property type="evidence" value="ECO:0007669"/>
    <property type="project" value="InterPro"/>
</dbReference>
<keyword evidence="3" id="KW-1185">Reference proteome</keyword>
<dbReference type="SUPFAM" id="SSF53098">
    <property type="entry name" value="Ribonuclease H-like"/>
    <property type="match status" value="1"/>
</dbReference>
<dbReference type="EMBL" id="FRAV01000083">
    <property type="protein sequence ID" value="SHM72790.1"/>
    <property type="molecule type" value="Genomic_DNA"/>
</dbReference>
<dbReference type="InterPro" id="IPR012337">
    <property type="entry name" value="RNaseH-like_sf"/>
</dbReference>
<name>A0A1M7L443_9FLAO</name>
<dbReference type="GO" id="GO:0003676">
    <property type="term" value="F:nucleic acid binding"/>
    <property type="evidence" value="ECO:0007669"/>
    <property type="project" value="InterPro"/>
</dbReference>
<dbReference type="Pfam" id="PF13276">
    <property type="entry name" value="HTH_21"/>
    <property type="match status" value="1"/>
</dbReference>
<dbReference type="Proteomes" id="UP000184364">
    <property type="component" value="Unassembled WGS sequence"/>
</dbReference>
<dbReference type="InterPro" id="IPR025948">
    <property type="entry name" value="HTH-like_dom"/>
</dbReference>
<dbReference type="PROSITE" id="PS50994">
    <property type="entry name" value="INTEGRASE"/>
    <property type="match status" value="1"/>
</dbReference>
<dbReference type="PANTHER" id="PTHR46889:SF4">
    <property type="entry name" value="TRANSPOSASE INSO FOR INSERTION SEQUENCE ELEMENT IS911B-RELATED"/>
    <property type="match status" value="1"/>
</dbReference>
<dbReference type="STRING" id="1302687.SAMN05444267_10831"/>
<evidence type="ECO:0000259" key="1">
    <source>
        <dbReference type="PROSITE" id="PS50994"/>
    </source>
</evidence>
<reference evidence="3" key="1">
    <citation type="submission" date="2016-11" db="EMBL/GenBank/DDBJ databases">
        <authorList>
            <person name="Varghese N."/>
            <person name="Submissions S."/>
        </authorList>
    </citation>
    <scope>NUCLEOTIDE SEQUENCE [LARGE SCALE GENOMIC DNA]</scope>
    <source>
        <strain evidence="3">DSM 26899</strain>
    </source>
</reference>
<evidence type="ECO:0000313" key="2">
    <source>
        <dbReference type="EMBL" id="SHM72790.1"/>
    </source>
</evidence>
<dbReference type="AlphaFoldDB" id="A0A1M7L443"/>